<keyword evidence="2" id="KW-1185">Reference proteome</keyword>
<name>U3PDL6_9CAUD</name>
<accession>U3PDL6</accession>
<evidence type="ECO:0000313" key="2">
    <source>
        <dbReference type="Proteomes" id="UP000016892"/>
    </source>
</evidence>
<dbReference type="PROSITE" id="PS51257">
    <property type="entry name" value="PROKAR_LIPOPROTEIN"/>
    <property type="match status" value="1"/>
</dbReference>
<dbReference type="Pfam" id="PF23793">
    <property type="entry name" value="LysC"/>
    <property type="match status" value="1"/>
</dbReference>
<gene>
    <name evidence="1" type="ORF">JG068_049</name>
</gene>
<dbReference type="KEGG" id="vg:17699727"/>
<dbReference type="Proteomes" id="UP000016892">
    <property type="component" value="Segment"/>
</dbReference>
<dbReference type="RefSeq" id="YP_008853888.1">
    <property type="nucleotide sequence ID" value="NC_022916.1"/>
</dbReference>
<proteinExistence type="predicted"/>
<evidence type="ECO:0000313" key="1">
    <source>
        <dbReference type="EMBL" id="AGW43631.1"/>
    </source>
</evidence>
<dbReference type="InterPro" id="IPR058979">
    <property type="entry name" value="LysC-like"/>
</dbReference>
<reference evidence="1 2" key="1">
    <citation type="journal article" date="2013" name="BMC Genomics">
        <title>Genomic characterization of JG068, a novel virulent podovirus active against Burkholderia cenocepacia.</title>
        <authorList>
            <person name="Lynch K.H."/>
            <person name="Abdu A.H."/>
            <person name="Schobert M."/>
            <person name="Dennis J.J."/>
        </authorList>
    </citation>
    <scope>NUCLEOTIDE SEQUENCE [LARGE SCALE GENOMIC DNA]</scope>
</reference>
<organism evidence="1 2">
    <name type="scientific">Burkholderia phage JG068</name>
    <dbReference type="NCBI Taxonomy" id="1401297"/>
    <lineage>
        <taxon>Viruses</taxon>
        <taxon>Duplodnaviria</taxon>
        <taxon>Heunggongvirae</taxon>
        <taxon>Uroviricota</taxon>
        <taxon>Caudoviricetes</taxon>
        <taxon>Autographivirales</taxon>
        <taxon>Autonotataviridae</taxon>
        <taxon>Mguuvirus</taxon>
        <taxon>Mguuvirus JG068</taxon>
    </lineage>
</organism>
<dbReference type="EMBL" id="KC853746">
    <property type="protein sequence ID" value="AGW43631.1"/>
    <property type="molecule type" value="Genomic_DNA"/>
</dbReference>
<protein>
    <submittedName>
        <fullName evidence="1">Rz1</fullName>
    </submittedName>
</protein>
<dbReference type="GeneID" id="17699727"/>
<sequence>MKLLMLMLTGAMLAFLTACSTQSSPSLPAEALLADCQHAEPPATRTNGALADYALRERYALNRCNADKAALREWRSGLLTGSK</sequence>